<evidence type="ECO:0000256" key="8">
    <source>
        <dbReference type="ARBA" id="ARBA00033331"/>
    </source>
</evidence>
<dbReference type="EC" id="2.3.1.181" evidence="4"/>
<dbReference type="InterPro" id="IPR020605">
    <property type="entry name" value="Octanoyltransferase_CS"/>
</dbReference>
<dbReference type="FunFam" id="3.30.930.10:FF:000035">
    <property type="entry name" value="Putative lipoyltransferase 2, mitochondrial"/>
    <property type="match status" value="1"/>
</dbReference>
<evidence type="ECO:0000313" key="11">
    <source>
        <dbReference type="EnsemblMetazoa" id="BGLB001668-PG"/>
    </source>
</evidence>
<evidence type="ECO:0000256" key="3">
    <source>
        <dbReference type="ARBA" id="ARBA00007907"/>
    </source>
</evidence>
<dbReference type="HAMAP" id="MF_00013">
    <property type="entry name" value="LipB"/>
    <property type="match status" value="1"/>
</dbReference>
<comment type="subcellular location">
    <subcellularLocation>
        <location evidence="1">Mitochondrion</location>
    </subcellularLocation>
</comment>
<dbReference type="AlphaFoldDB" id="A0A2C9JF27"/>
<dbReference type="CDD" id="cd16444">
    <property type="entry name" value="LipB"/>
    <property type="match status" value="1"/>
</dbReference>
<feature type="domain" description="BPL/LPL catalytic" evidence="9">
    <location>
        <begin position="43"/>
        <end position="223"/>
    </location>
</feature>
<dbReference type="VEuPathDB" id="VectorBase:BGLB001668"/>
<comment type="pathway">
    <text evidence="2">Protein modification; protein lipoylation via endogenous pathway; protein N(6)-(lipoyl)lysine from octanoyl-[acyl-carrier-protein]: step 1/2.</text>
</comment>
<dbReference type="KEGG" id="bgt:106055636"/>
<gene>
    <name evidence="11" type="primary">106055636</name>
</gene>
<reference evidence="11" key="3">
    <citation type="submission" date="2020-05" db="UniProtKB">
        <authorList>
            <consortium name="EnsemblMetazoa"/>
        </authorList>
    </citation>
    <scope>IDENTIFICATION</scope>
    <source>
        <strain evidence="11">BB02</strain>
    </source>
</reference>
<dbReference type="GO" id="GO:0005739">
    <property type="term" value="C:mitochondrion"/>
    <property type="evidence" value="ECO:0007669"/>
    <property type="project" value="UniProtKB-SubCell"/>
</dbReference>
<evidence type="ECO:0000313" key="12">
    <source>
        <dbReference type="Proteomes" id="UP000076420"/>
    </source>
</evidence>
<name>A0A2C9JF27_BIOGL</name>
<evidence type="ECO:0000259" key="9">
    <source>
        <dbReference type="PROSITE" id="PS51733"/>
    </source>
</evidence>
<dbReference type="RefSeq" id="XP_013067434.2">
    <property type="nucleotide sequence ID" value="XM_013211980.2"/>
</dbReference>
<dbReference type="VEuPathDB" id="VectorBase:BGLAX_047925"/>
<protein>
    <recommendedName>
        <fullName evidence="4">lipoyl(octanoyl) transferase</fullName>
        <ecNumber evidence="4">2.3.1.181</ecNumber>
    </recommendedName>
    <alternativeName>
        <fullName evidence="7">Lipoate-protein ligase B</fullName>
    </alternativeName>
    <alternativeName>
        <fullName evidence="8">Lipoyl/octanoyl transferase</fullName>
    </alternativeName>
</protein>
<evidence type="ECO:0000256" key="5">
    <source>
        <dbReference type="ARBA" id="ARBA00022679"/>
    </source>
</evidence>
<reference evidence="10" key="2">
    <citation type="submission" date="2013-03" db="EMBL/GenBank/DDBJ databases">
        <title>Sequence assembly of the Biomphalaria glabrata genome version 4.3.</title>
        <authorList>
            <person name="Warren W."/>
            <person name="Wilson R.K."/>
            <person name="Hillier L.W."/>
            <person name="Minx P."/>
        </authorList>
    </citation>
    <scope>NUCLEOTIDE SEQUENCE</scope>
    <source>
        <strain evidence="10">BB02</strain>
    </source>
</reference>
<keyword evidence="6" id="KW-0012">Acyltransferase</keyword>
<dbReference type="STRING" id="6526.A0A2C9JF27"/>
<dbReference type="Pfam" id="PF21948">
    <property type="entry name" value="LplA-B_cat"/>
    <property type="match status" value="1"/>
</dbReference>
<evidence type="ECO:0000256" key="6">
    <source>
        <dbReference type="ARBA" id="ARBA00023315"/>
    </source>
</evidence>
<dbReference type="OrthoDB" id="19908at2759"/>
<dbReference type="GO" id="GO:0033819">
    <property type="term" value="F:lipoyl(octanoyl) transferase activity"/>
    <property type="evidence" value="ECO:0007669"/>
    <property type="project" value="UniProtKB-EC"/>
</dbReference>
<evidence type="ECO:0000256" key="1">
    <source>
        <dbReference type="ARBA" id="ARBA00004173"/>
    </source>
</evidence>
<evidence type="ECO:0000256" key="7">
    <source>
        <dbReference type="ARBA" id="ARBA00030797"/>
    </source>
</evidence>
<proteinExistence type="inferred from homology"/>
<accession>A0A2C9JF27</accession>
<organism evidence="11 12">
    <name type="scientific">Biomphalaria glabrata</name>
    <name type="common">Bloodfluke planorb</name>
    <name type="synonym">Freshwater snail</name>
    <dbReference type="NCBI Taxonomy" id="6526"/>
    <lineage>
        <taxon>Eukaryota</taxon>
        <taxon>Metazoa</taxon>
        <taxon>Spiralia</taxon>
        <taxon>Lophotrochozoa</taxon>
        <taxon>Mollusca</taxon>
        <taxon>Gastropoda</taxon>
        <taxon>Heterobranchia</taxon>
        <taxon>Euthyneura</taxon>
        <taxon>Panpulmonata</taxon>
        <taxon>Hygrophila</taxon>
        <taxon>Lymnaeoidea</taxon>
        <taxon>Planorbidae</taxon>
        <taxon>Biomphalaria</taxon>
    </lineage>
</organism>
<dbReference type="InterPro" id="IPR000544">
    <property type="entry name" value="Octanoyltransferase"/>
</dbReference>
<evidence type="ECO:0000256" key="2">
    <source>
        <dbReference type="ARBA" id="ARBA00004821"/>
    </source>
</evidence>
<keyword evidence="5" id="KW-0808">Transferase</keyword>
<comment type="similarity">
    <text evidence="3">Belongs to the LipB family.</text>
</comment>
<dbReference type="InterPro" id="IPR045864">
    <property type="entry name" value="aa-tRNA-synth_II/BPL/LPL"/>
</dbReference>
<dbReference type="EnsemblMetazoa" id="BGLB001668-RG">
    <property type="protein sequence ID" value="BGLB001668-PG"/>
    <property type="gene ID" value="BGLB001668"/>
</dbReference>
<dbReference type="EnsemblMetazoa" id="BGLB001668-RB">
    <property type="protein sequence ID" value="BGLB001668-PB"/>
    <property type="gene ID" value="BGLB001668"/>
</dbReference>
<sequence>MNALINRAVTVINLGRMGFMAAHDVQMRFARRHLDEMADKPYTYGEDTLLLVEHPPVYTVGLRTKDYTAEDEAYLKSTGAEFYKTNRGGLITFHGPGQLVAYPILNLQHFKPSVKWYVCQLEQTMIKTLQEFGLKGRTTDQTGVWVGNKKIGAIGLHASRYVTTHGISLNCNVDLHWFRHIVPCGLPGVEMTSLTKELGKDVSFQDSVQPFLKAFEETFKCGIELKMLEEDELKSISSPFISNIDAGATNKSHVRQADIGQRRNMSTTSSMPVNRVYTGKQNSILEERPIPMW</sequence>
<dbReference type="PROSITE" id="PS01313">
    <property type="entry name" value="LIPB"/>
    <property type="match status" value="1"/>
</dbReference>
<dbReference type="EnsemblMetazoa" id="BGLB001668-RD">
    <property type="protein sequence ID" value="BGLB001668-PD"/>
    <property type="gene ID" value="BGLB001668"/>
</dbReference>
<dbReference type="SUPFAM" id="SSF55681">
    <property type="entry name" value="Class II aaRS and biotin synthetases"/>
    <property type="match status" value="1"/>
</dbReference>
<dbReference type="RefSeq" id="XP_013067436.2">
    <property type="nucleotide sequence ID" value="XM_013211982.2"/>
</dbReference>
<dbReference type="PROSITE" id="PS51733">
    <property type="entry name" value="BPL_LPL_CATALYTIC"/>
    <property type="match status" value="1"/>
</dbReference>
<dbReference type="RefSeq" id="XP_013067432.2">
    <property type="nucleotide sequence ID" value="XM_013211978.2"/>
</dbReference>
<dbReference type="PANTHER" id="PTHR10993">
    <property type="entry name" value="OCTANOYLTRANSFERASE"/>
    <property type="match status" value="1"/>
</dbReference>
<dbReference type="Gene3D" id="3.30.930.10">
    <property type="entry name" value="Bira Bifunctional Protein, Domain 2"/>
    <property type="match status" value="1"/>
</dbReference>
<dbReference type="RefSeq" id="XP_013067437.2">
    <property type="nucleotide sequence ID" value="XM_013211983.2"/>
</dbReference>
<evidence type="ECO:0000256" key="4">
    <source>
        <dbReference type="ARBA" id="ARBA00012334"/>
    </source>
</evidence>
<dbReference type="GO" id="GO:0009249">
    <property type="term" value="P:protein lipoylation"/>
    <property type="evidence" value="ECO:0007669"/>
    <property type="project" value="InterPro"/>
</dbReference>
<dbReference type="PANTHER" id="PTHR10993:SF7">
    <property type="entry name" value="LIPOYLTRANSFERASE 2, MITOCHONDRIAL-RELATED"/>
    <property type="match status" value="1"/>
</dbReference>
<evidence type="ECO:0000313" key="10">
    <source>
        <dbReference type="EnsemblMetazoa" id="BGLB001668-PC"/>
    </source>
</evidence>
<dbReference type="EnsemblMetazoa" id="BGLB001668-RF">
    <property type="protein sequence ID" value="BGLB001668-PF"/>
    <property type="gene ID" value="BGLB001668"/>
</dbReference>
<dbReference type="RefSeq" id="XP_013067433.2">
    <property type="nucleotide sequence ID" value="XM_013211979.2"/>
</dbReference>
<dbReference type="EnsemblMetazoa" id="BGLB001668-RC">
    <property type="protein sequence ID" value="BGLB001668-PC"/>
    <property type="gene ID" value="BGLB001668"/>
</dbReference>
<dbReference type="NCBIfam" id="NF010925">
    <property type="entry name" value="PRK14345.1"/>
    <property type="match status" value="1"/>
</dbReference>
<dbReference type="Proteomes" id="UP000076420">
    <property type="component" value="Unassembled WGS sequence"/>
</dbReference>
<dbReference type="NCBIfam" id="TIGR00214">
    <property type="entry name" value="lipB"/>
    <property type="match status" value="1"/>
</dbReference>
<dbReference type="UniPathway" id="UPA00538">
    <property type="reaction ID" value="UER00592"/>
</dbReference>
<reference evidence="10" key="1">
    <citation type="journal article" date="2004" name="J. Parasitol.">
        <title>The mitochondrial genome of Biomphalaria glabrata (Gastropoda: Basommatophora), intermediate host of Schistosoma mansoni.</title>
        <authorList>
            <person name="DeJong R.J."/>
            <person name="Emery A.M."/>
            <person name="Adema C.M."/>
        </authorList>
    </citation>
    <scope>NUCLEOTIDE SEQUENCE</scope>
    <source>
        <strain evidence="10">BB02</strain>
    </source>
</reference>
<dbReference type="EnsemblMetazoa" id="BGLB001668-RE">
    <property type="protein sequence ID" value="BGLB001668-PE"/>
    <property type="gene ID" value="BGLB001668"/>
</dbReference>
<dbReference type="InterPro" id="IPR004143">
    <property type="entry name" value="BPL_LPL_catalytic"/>
</dbReference>